<sequence>MAENASPPARKKAEQGLWDSLSPEDQKKYALVFLISLGTTLLVTGRSGGSLLKRAKNAEASAPPPPNAAPRAPRAPTRAPASSTPVVPPPRPSPAAAPAPPTSSLPSPPPPSVVHPNSLTPPKPRRLLPLFVAPSSHPSALSSRPAPSAYFLPNSHLADLSSAYATELDRLDKLHEDGRVDEEKPAPDDGFNPAVFAAKALGIATAITFGTFAVGIWGVMKWLGADDAWDGFTERFSTAGALEKLLPPWPLD</sequence>
<gene>
    <name evidence="3" type="primary">SPOSA6832_04314</name>
</gene>
<feature type="compositionally biased region" description="Pro residues" evidence="1">
    <location>
        <begin position="86"/>
        <end position="113"/>
    </location>
</feature>
<accession>A0A0D6EQX5</accession>
<dbReference type="Proteomes" id="UP000243876">
    <property type="component" value="Unassembled WGS sequence"/>
</dbReference>
<keyword evidence="2" id="KW-1133">Transmembrane helix</keyword>
<feature type="transmembrane region" description="Helical" evidence="2">
    <location>
        <begin position="29"/>
        <end position="45"/>
    </location>
</feature>
<feature type="compositionally biased region" description="Low complexity" evidence="1">
    <location>
        <begin position="69"/>
        <end position="85"/>
    </location>
</feature>
<dbReference type="AlphaFoldDB" id="A0A0D6EQX5"/>
<feature type="region of interest" description="Disordered" evidence="1">
    <location>
        <begin position="1"/>
        <end position="23"/>
    </location>
</feature>
<dbReference type="EMBL" id="CENE01000027">
    <property type="protein sequence ID" value="CEQ42507.1"/>
    <property type="molecule type" value="Genomic_DNA"/>
</dbReference>
<organism evidence="3 4">
    <name type="scientific">Sporidiobolus salmonicolor</name>
    <name type="common">Yeast-like fungus</name>
    <name type="synonym">Sporobolomyces salmonicolor</name>
    <dbReference type="NCBI Taxonomy" id="5005"/>
    <lineage>
        <taxon>Eukaryota</taxon>
        <taxon>Fungi</taxon>
        <taxon>Dikarya</taxon>
        <taxon>Basidiomycota</taxon>
        <taxon>Pucciniomycotina</taxon>
        <taxon>Microbotryomycetes</taxon>
        <taxon>Sporidiobolales</taxon>
        <taxon>Sporidiobolaceae</taxon>
        <taxon>Sporobolomyces</taxon>
    </lineage>
</organism>
<evidence type="ECO:0000256" key="1">
    <source>
        <dbReference type="SAM" id="MobiDB-lite"/>
    </source>
</evidence>
<feature type="transmembrane region" description="Helical" evidence="2">
    <location>
        <begin position="200"/>
        <end position="220"/>
    </location>
</feature>
<keyword evidence="2" id="KW-0472">Membrane</keyword>
<name>A0A0D6EQX5_SPOSA</name>
<evidence type="ECO:0000313" key="4">
    <source>
        <dbReference type="Proteomes" id="UP000243876"/>
    </source>
</evidence>
<evidence type="ECO:0000256" key="2">
    <source>
        <dbReference type="SAM" id="Phobius"/>
    </source>
</evidence>
<evidence type="ECO:0000313" key="3">
    <source>
        <dbReference type="EMBL" id="CEQ42507.1"/>
    </source>
</evidence>
<feature type="region of interest" description="Disordered" evidence="1">
    <location>
        <begin position="54"/>
        <end position="130"/>
    </location>
</feature>
<keyword evidence="2" id="KW-0812">Transmembrane</keyword>
<reference evidence="4" key="1">
    <citation type="submission" date="2015-02" db="EMBL/GenBank/DDBJ databases">
        <authorList>
            <person name="Gon?alves P."/>
        </authorList>
    </citation>
    <scope>NUCLEOTIDE SEQUENCE [LARGE SCALE GENOMIC DNA]</scope>
</reference>
<proteinExistence type="predicted"/>
<dbReference type="OrthoDB" id="5346979at2759"/>
<protein>
    <submittedName>
        <fullName evidence="3">SPOSA6832_04314-mRNA-1:cds</fullName>
    </submittedName>
</protein>
<keyword evidence="4" id="KW-1185">Reference proteome</keyword>